<protein>
    <recommendedName>
        <fullName evidence="1">Retroviral polymerase SH3-like domain-containing protein</fullName>
    </recommendedName>
</protein>
<dbReference type="InterPro" id="IPR057670">
    <property type="entry name" value="SH3_retrovirus"/>
</dbReference>
<accession>A0A8X6FCK4</accession>
<dbReference type="Proteomes" id="UP000887116">
    <property type="component" value="Unassembled WGS sequence"/>
</dbReference>
<organism evidence="2 3">
    <name type="scientific">Trichonephila clavata</name>
    <name type="common">Joro spider</name>
    <name type="synonym">Nephila clavata</name>
    <dbReference type="NCBI Taxonomy" id="2740835"/>
    <lineage>
        <taxon>Eukaryota</taxon>
        <taxon>Metazoa</taxon>
        <taxon>Ecdysozoa</taxon>
        <taxon>Arthropoda</taxon>
        <taxon>Chelicerata</taxon>
        <taxon>Arachnida</taxon>
        <taxon>Araneae</taxon>
        <taxon>Araneomorphae</taxon>
        <taxon>Entelegynae</taxon>
        <taxon>Araneoidea</taxon>
        <taxon>Nephilidae</taxon>
        <taxon>Trichonephila</taxon>
    </lineage>
</organism>
<feature type="domain" description="Retroviral polymerase SH3-like" evidence="1">
    <location>
        <begin position="2"/>
        <end position="45"/>
    </location>
</feature>
<name>A0A8X6FCK4_TRICU</name>
<sequence>MRKWDKKSVKGVFVVYSGEKDGYRIWIKDQNKFILSRDVIFQNEKASCVPDLSSTDIKNSDIEIVKKSLFKHQTQMWKRNRGNIV</sequence>
<dbReference type="Pfam" id="PF25597">
    <property type="entry name" value="SH3_retrovirus"/>
    <property type="match status" value="1"/>
</dbReference>
<reference evidence="2" key="1">
    <citation type="submission" date="2020-07" db="EMBL/GenBank/DDBJ databases">
        <title>Multicomponent nature underlies the extraordinary mechanical properties of spider dragline silk.</title>
        <authorList>
            <person name="Kono N."/>
            <person name="Nakamura H."/>
            <person name="Mori M."/>
            <person name="Yoshida Y."/>
            <person name="Ohtoshi R."/>
            <person name="Malay A.D."/>
            <person name="Moran D.A.P."/>
            <person name="Tomita M."/>
            <person name="Numata K."/>
            <person name="Arakawa K."/>
        </authorList>
    </citation>
    <scope>NUCLEOTIDE SEQUENCE</scope>
</reference>
<keyword evidence="3" id="KW-1185">Reference proteome</keyword>
<proteinExistence type="predicted"/>
<evidence type="ECO:0000313" key="3">
    <source>
        <dbReference type="Proteomes" id="UP000887116"/>
    </source>
</evidence>
<dbReference type="OrthoDB" id="8018034at2759"/>
<evidence type="ECO:0000259" key="1">
    <source>
        <dbReference type="Pfam" id="PF25597"/>
    </source>
</evidence>
<gene>
    <name evidence="2" type="ORF">TNCT_308871</name>
</gene>
<evidence type="ECO:0000313" key="2">
    <source>
        <dbReference type="EMBL" id="GFQ75359.1"/>
    </source>
</evidence>
<dbReference type="AlphaFoldDB" id="A0A8X6FCK4"/>
<dbReference type="EMBL" id="BMAO01031481">
    <property type="protein sequence ID" value="GFQ75359.1"/>
    <property type="molecule type" value="Genomic_DNA"/>
</dbReference>
<comment type="caution">
    <text evidence="2">The sequence shown here is derived from an EMBL/GenBank/DDBJ whole genome shotgun (WGS) entry which is preliminary data.</text>
</comment>